<dbReference type="InParanoid" id="A0A067RFN3"/>
<name>A0A067RFN3_ZOONE</name>
<dbReference type="AlphaFoldDB" id="A0A067RFN3"/>
<dbReference type="STRING" id="136037.A0A067RFN3"/>
<evidence type="ECO:0000313" key="3">
    <source>
        <dbReference type="Proteomes" id="UP000027135"/>
    </source>
</evidence>
<dbReference type="Proteomes" id="UP000027135">
    <property type="component" value="Unassembled WGS sequence"/>
</dbReference>
<evidence type="ECO:0000313" key="2">
    <source>
        <dbReference type="EMBL" id="KDR22646.1"/>
    </source>
</evidence>
<accession>A0A067RFN3</accession>
<dbReference type="EMBL" id="KK852498">
    <property type="protein sequence ID" value="KDR22646.1"/>
    <property type="molecule type" value="Genomic_DNA"/>
</dbReference>
<keyword evidence="1" id="KW-0732">Signal</keyword>
<organism evidence="2 3">
    <name type="scientific">Zootermopsis nevadensis</name>
    <name type="common">Dampwood termite</name>
    <dbReference type="NCBI Taxonomy" id="136037"/>
    <lineage>
        <taxon>Eukaryota</taxon>
        <taxon>Metazoa</taxon>
        <taxon>Ecdysozoa</taxon>
        <taxon>Arthropoda</taxon>
        <taxon>Hexapoda</taxon>
        <taxon>Insecta</taxon>
        <taxon>Pterygota</taxon>
        <taxon>Neoptera</taxon>
        <taxon>Polyneoptera</taxon>
        <taxon>Dictyoptera</taxon>
        <taxon>Blattodea</taxon>
        <taxon>Blattoidea</taxon>
        <taxon>Termitoidae</taxon>
        <taxon>Termopsidae</taxon>
        <taxon>Zootermopsis</taxon>
    </lineage>
</organism>
<proteinExistence type="predicted"/>
<feature type="signal peptide" evidence="1">
    <location>
        <begin position="1"/>
        <end position="17"/>
    </location>
</feature>
<evidence type="ECO:0000256" key="1">
    <source>
        <dbReference type="SAM" id="SignalP"/>
    </source>
</evidence>
<sequence>MYKLILLVLALIAVAAAQYPYYGTGYYGSGYYGAYPSPYAYSSLGYGYYGR</sequence>
<protein>
    <submittedName>
        <fullName evidence="2">Uncharacterized protein</fullName>
    </submittedName>
</protein>
<gene>
    <name evidence="2" type="ORF">L798_12779</name>
</gene>
<feature type="chain" id="PRO_5001648149" evidence="1">
    <location>
        <begin position="18"/>
        <end position="51"/>
    </location>
</feature>
<reference evidence="2 3" key="1">
    <citation type="journal article" date="2014" name="Nat. Commun.">
        <title>Molecular traces of alternative social organization in a termite genome.</title>
        <authorList>
            <person name="Terrapon N."/>
            <person name="Li C."/>
            <person name="Robertson H.M."/>
            <person name="Ji L."/>
            <person name="Meng X."/>
            <person name="Booth W."/>
            <person name="Chen Z."/>
            <person name="Childers C.P."/>
            <person name="Glastad K.M."/>
            <person name="Gokhale K."/>
            <person name="Gowin J."/>
            <person name="Gronenberg W."/>
            <person name="Hermansen R.A."/>
            <person name="Hu H."/>
            <person name="Hunt B.G."/>
            <person name="Huylmans A.K."/>
            <person name="Khalil S.M."/>
            <person name="Mitchell R.D."/>
            <person name="Munoz-Torres M.C."/>
            <person name="Mustard J.A."/>
            <person name="Pan H."/>
            <person name="Reese J.T."/>
            <person name="Scharf M.E."/>
            <person name="Sun F."/>
            <person name="Vogel H."/>
            <person name="Xiao J."/>
            <person name="Yang W."/>
            <person name="Yang Z."/>
            <person name="Yang Z."/>
            <person name="Zhou J."/>
            <person name="Zhu J."/>
            <person name="Brent C.S."/>
            <person name="Elsik C.G."/>
            <person name="Goodisman M.A."/>
            <person name="Liberles D.A."/>
            <person name="Roe R.M."/>
            <person name="Vargo E.L."/>
            <person name="Vilcinskas A."/>
            <person name="Wang J."/>
            <person name="Bornberg-Bauer E."/>
            <person name="Korb J."/>
            <person name="Zhang G."/>
            <person name="Liebig J."/>
        </authorList>
    </citation>
    <scope>NUCLEOTIDE SEQUENCE [LARGE SCALE GENOMIC DNA]</scope>
    <source>
        <tissue evidence="2">Whole organism</tissue>
    </source>
</reference>
<keyword evidence="3" id="KW-1185">Reference proteome</keyword>